<keyword evidence="6" id="KW-0805">Transcription regulation</keyword>
<dbReference type="InterPro" id="IPR051497">
    <property type="entry name" value="Dev/Hematopoietic_TF"/>
</dbReference>
<proteinExistence type="predicted"/>
<sequence length="406" mass="43382">MQPNIPNMLALMQEYYAQFSLNNAASYLLGAGSPSVAPRNNNNGSAFNAITKITSSPEEPSPVAPNSATQSLGLAGFARSDTTAQDQLSSPGMKQGHWNGLGAFGSKRQRSSNNGSETLSPATPSGAPLHSKLSRLDDENNEDTKSTMLNVVDGDDLAFAEPAARRDTNAKKDRCTFCCKVFTNRSNLIVHLRSHTGEKPYKCRLCSYACAQSSKLTRHMRTHGQQGKETYHCNICQMPFSVHSTLEKHMRKCVVANNQNRENNQQFSPAEAKTIDNPSKMAAAAASTLADATSLLAFSNVSLNGSQLPANITQSNKIVLNWLQAMNVNRNSTPVPTPTSGAGIGSGDGHCASTNGVILPTGAEDSKGTGDTTGKGEDEEMLVEECESFSDMQKTLLKKETAALSS</sequence>
<evidence type="ECO:0000256" key="2">
    <source>
        <dbReference type="ARBA" id="ARBA00022723"/>
    </source>
</evidence>
<dbReference type="Proteomes" id="UP000267606">
    <property type="component" value="Unassembled WGS sequence"/>
</dbReference>
<dbReference type="Pfam" id="PF00096">
    <property type="entry name" value="zf-C2H2"/>
    <property type="match status" value="3"/>
</dbReference>
<evidence type="ECO:0000256" key="6">
    <source>
        <dbReference type="ARBA" id="ARBA00023015"/>
    </source>
</evidence>
<dbReference type="SUPFAM" id="SSF57667">
    <property type="entry name" value="beta-beta-alpha zinc fingers"/>
    <property type="match status" value="2"/>
</dbReference>
<feature type="region of interest" description="Disordered" evidence="10">
    <location>
        <begin position="358"/>
        <end position="378"/>
    </location>
</feature>
<dbReference type="SMART" id="SM00355">
    <property type="entry name" value="ZnF_C2H2"/>
    <property type="match status" value="3"/>
</dbReference>
<dbReference type="EMBL" id="UZAJ01002398">
    <property type="protein sequence ID" value="VDO36898.1"/>
    <property type="molecule type" value="Genomic_DNA"/>
</dbReference>
<feature type="domain" description="C2H2-type" evidence="11">
    <location>
        <begin position="201"/>
        <end position="228"/>
    </location>
</feature>
<reference evidence="14" key="1">
    <citation type="submission" date="2016-06" db="UniProtKB">
        <authorList>
            <consortium name="WormBaseParasite"/>
        </authorList>
    </citation>
    <scope>IDENTIFICATION</scope>
</reference>
<dbReference type="PANTHER" id="PTHR45993">
    <property type="entry name" value="B-CELL LYMPHOMA/LEUKEMIA 11"/>
    <property type="match status" value="1"/>
</dbReference>
<evidence type="ECO:0000256" key="4">
    <source>
        <dbReference type="ARBA" id="ARBA00022771"/>
    </source>
</evidence>
<keyword evidence="4 9" id="KW-0863">Zinc-finger</keyword>
<feature type="compositionally biased region" description="Basic and acidic residues" evidence="10">
    <location>
        <begin position="134"/>
        <end position="145"/>
    </location>
</feature>
<reference evidence="12 13" key="2">
    <citation type="submission" date="2018-11" db="EMBL/GenBank/DDBJ databases">
        <authorList>
            <consortium name="Pathogen Informatics"/>
        </authorList>
    </citation>
    <scope>NUCLEOTIDE SEQUENCE [LARGE SCALE GENOMIC DNA]</scope>
</reference>
<dbReference type="GO" id="GO:0006357">
    <property type="term" value="P:regulation of transcription by RNA polymerase II"/>
    <property type="evidence" value="ECO:0007669"/>
    <property type="project" value="TreeGrafter"/>
</dbReference>
<gene>
    <name evidence="12" type="ORF">OFLC_LOCUS3544</name>
</gene>
<dbReference type="GO" id="GO:0003700">
    <property type="term" value="F:DNA-binding transcription factor activity"/>
    <property type="evidence" value="ECO:0007669"/>
    <property type="project" value="TreeGrafter"/>
</dbReference>
<dbReference type="Gene3D" id="3.30.160.60">
    <property type="entry name" value="Classic Zinc Finger"/>
    <property type="match status" value="3"/>
</dbReference>
<organism evidence="14">
    <name type="scientific">Onchocerca flexuosa</name>
    <dbReference type="NCBI Taxonomy" id="387005"/>
    <lineage>
        <taxon>Eukaryota</taxon>
        <taxon>Metazoa</taxon>
        <taxon>Ecdysozoa</taxon>
        <taxon>Nematoda</taxon>
        <taxon>Chromadorea</taxon>
        <taxon>Rhabditida</taxon>
        <taxon>Spirurina</taxon>
        <taxon>Spiruromorpha</taxon>
        <taxon>Filarioidea</taxon>
        <taxon>Onchocercidae</taxon>
        <taxon>Onchocerca</taxon>
    </lineage>
</organism>
<accession>A0A183H7T3</accession>
<evidence type="ECO:0000256" key="10">
    <source>
        <dbReference type="SAM" id="MobiDB-lite"/>
    </source>
</evidence>
<keyword evidence="8" id="KW-0539">Nucleus</keyword>
<feature type="domain" description="C2H2-type" evidence="11">
    <location>
        <begin position="173"/>
        <end position="200"/>
    </location>
</feature>
<feature type="compositionally biased region" description="Polar residues" evidence="10">
    <location>
        <begin position="82"/>
        <end position="92"/>
    </location>
</feature>
<evidence type="ECO:0000256" key="3">
    <source>
        <dbReference type="ARBA" id="ARBA00022737"/>
    </source>
</evidence>
<feature type="compositionally biased region" description="Polar residues" evidence="10">
    <location>
        <begin position="111"/>
        <end position="123"/>
    </location>
</feature>
<dbReference type="InterPro" id="IPR013087">
    <property type="entry name" value="Znf_C2H2_type"/>
</dbReference>
<dbReference type="STRING" id="387005.A0A183H7T3"/>
<dbReference type="AlphaFoldDB" id="A0A183H7T3"/>
<dbReference type="InterPro" id="IPR036236">
    <property type="entry name" value="Znf_C2H2_sf"/>
</dbReference>
<dbReference type="WBParaSite" id="OFLC_0000354401-mRNA-1">
    <property type="protein sequence ID" value="OFLC_0000354401-mRNA-1"/>
    <property type="gene ID" value="OFLC_0000354401"/>
</dbReference>
<evidence type="ECO:0000256" key="1">
    <source>
        <dbReference type="ARBA" id="ARBA00004123"/>
    </source>
</evidence>
<dbReference type="PROSITE" id="PS50157">
    <property type="entry name" value="ZINC_FINGER_C2H2_2"/>
    <property type="match status" value="3"/>
</dbReference>
<evidence type="ECO:0000256" key="8">
    <source>
        <dbReference type="ARBA" id="ARBA00023242"/>
    </source>
</evidence>
<dbReference type="GO" id="GO:0000978">
    <property type="term" value="F:RNA polymerase II cis-regulatory region sequence-specific DNA binding"/>
    <property type="evidence" value="ECO:0007669"/>
    <property type="project" value="TreeGrafter"/>
</dbReference>
<evidence type="ECO:0000313" key="14">
    <source>
        <dbReference type="WBParaSite" id="OFLC_0000354401-mRNA-1"/>
    </source>
</evidence>
<dbReference type="PROSITE" id="PS00028">
    <property type="entry name" value="ZINC_FINGER_C2H2_1"/>
    <property type="match status" value="2"/>
</dbReference>
<keyword evidence="13" id="KW-1185">Reference proteome</keyword>
<keyword evidence="5" id="KW-0862">Zinc</keyword>
<feature type="domain" description="C2H2-type" evidence="11">
    <location>
        <begin position="231"/>
        <end position="262"/>
    </location>
</feature>
<evidence type="ECO:0000259" key="11">
    <source>
        <dbReference type="PROSITE" id="PS50157"/>
    </source>
</evidence>
<feature type="region of interest" description="Disordered" evidence="10">
    <location>
        <begin position="82"/>
        <end position="149"/>
    </location>
</feature>
<dbReference type="PANTHER" id="PTHR45993:SF6">
    <property type="entry name" value="C2H2-TYPE DOMAIN-CONTAINING PROTEIN"/>
    <property type="match status" value="1"/>
</dbReference>
<evidence type="ECO:0000256" key="7">
    <source>
        <dbReference type="ARBA" id="ARBA00023163"/>
    </source>
</evidence>
<name>A0A183H7T3_9BILA</name>
<evidence type="ECO:0000313" key="12">
    <source>
        <dbReference type="EMBL" id="VDO36898.1"/>
    </source>
</evidence>
<evidence type="ECO:0000313" key="13">
    <source>
        <dbReference type="Proteomes" id="UP000267606"/>
    </source>
</evidence>
<evidence type="ECO:0000256" key="9">
    <source>
        <dbReference type="PROSITE-ProRule" id="PRU00042"/>
    </source>
</evidence>
<comment type="subcellular location">
    <subcellularLocation>
        <location evidence="1">Nucleus</location>
    </subcellularLocation>
</comment>
<keyword evidence="7" id="KW-0804">Transcription</keyword>
<evidence type="ECO:0000256" key="5">
    <source>
        <dbReference type="ARBA" id="ARBA00022833"/>
    </source>
</evidence>
<dbReference type="GO" id="GO:0005634">
    <property type="term" value="C:nucleus"/>
    <property type="evidence" value="ECO:0007669"/>
    <property type="project" value="UniProtKB-SubCell"/>
</dbReference>
<dbReference type="FunFam" id="3.30.160.60:FF:000037">
    <property type="entry name" value="B-cell lymphoma/leukemia 11A isoform X1"/>
    <property type="match status" value="1"/>
</dbReference>
<keyword evidence="2" id="KW-0479">Metal-binding</keyword>
<keyword evidence="3" id="KW-0677">Repeat</keyword>
<protein>
    <submittedName>
        <fullName evidence="14">Zinc finger, C2H2 type</fullName>
    </submittedName>
</protein>
<dbReference type="GO" id="GO:0008270">
    <property type="term" value="F:zinc ion binding"/>
    <property type="evidence" value="ECO:0007669"/>
    <property type="project" value="UniProtKB-KW"/>
</dbReference>